<dbReference type="InterPro" id="IPR045877">
    <property type="entry name" value="ZFP36-like"/>
</dbReference>
<feature type="domain" description="C3H1-type" evidence="8">
    <location>
        <begin position="343"/>
        <end position="371"/>
    </location>
</feature>
<dbReference type="InterPro" id="IPR032466">
    <property type="entry name" value="Metal_Hydrolase"/>
</dbReference>
<dbReference type="Gene3D" id="3.30.1370.210">
    <property type="match status" value="1"/>
</dbReference>
<dbReference type="Gene3D" id="3.20.20.140">
    <property type="entry name" value="Metal-dependent hydrolases"/>
    <property type="match status" value="1"/>
</dbReference>
<feature type="zinc finger region" description="C3H1-type" evidence="6">
    <location>
        <begin position="310"/>
        <end position="337"/>
    </location>
</feature>
<dbReference type="PROSITE" id="PS50103">
    <property type="entry name" value="ZF_C3H1"/>
    <property type="match status" value="3"/>
</dbReference>
<evidence type="ECO:0000256" key="4">
    <source>
        <dbReference type="ARBA" id="ARBA00022771"/>
    </source>
</evidence>
<proteinExistence type="predicted"/>
<keyword evidence="3" id="KW-0677">Repeat</keyword>
<dbReference type="InterPro" id="IPR029063">
    <property type="entry name" value="SAM-dependent_MTases_sf"/>
</dbReference>
<dbReference type="SUPFAM" id="SSF53335">
    <property type="entry name" value="S-adenosyl-L-methionine-dependent methyltransferases"/>
    <property type="match status" value="1"/>
</dbReference>
<organism evidence="9 10">
    <name type="scientific">Prorocentrum cordatum</name>
    <dbReference type="NCBI Taxonomy" id="2364126"/>
    <lineage>
        <taxon>Eukaryota</taxon>
        <taxon>Sar</taxon>
        <taxon>Alveolata</taxon>
        <taxon>Dinophyceae</taxon>
        <taxon>Prorocentrales</taxon>
        <taxon>Prorocentraceae</taxon>
        <taxon>Prorocentrum</taxon>
    </lineage>
</organism>
<dbReference type="Pfam" id="PF01026">
    <property type="entry name" value="TatD_DNase"/>
    <property type="match status" value="1"/>
</dbReference>
<dbReference type="PANTHER" id="PTHR12547">
    <property type="entry name" value="CCCH ZINC FINGER/TIS11-RELATED"/>
    <property type="match status" value="1"/>
</dbReference>
<keyword evidence="4 6" id="KW-0863">Zinc-finger</keyword>
<dbReference type="Gene3D" id="2.70.160.11">
    <property type="entry name" value="Hnrnp arginine n-methyltransferase1"/>
    <property type="match status" value="1"/>
</dbReference>
<name>A0ABN9W7C3_9DINO</name>
<dbReference type="Gene3D" id="4.10.1000.10">
    <property type="entry name" value="Zinc finger, CCCH-type"/>
    <property type="match status" value="1"/>
</dbReference>
<dbReference type="PANTHER" id="PTHR12547:SF18">
    <property type="entry name" value="PROTEIN TIS11"/>
    <property type="match status" value="1"/>
</dbReference>
<feature type="domain" description="C3H1-type" evidence="8">
    <location>
        <begin position="310"/>
        <end position="337"/>
    </location>
</feature>
<dbReference type="EMBL" id="CAUYUJ010018137">
    <property type="protein sequence ID" value="CAK0880958.1"/>
    <property type="molecule type" value="Genomic_DNA"/>
</dbReference>
<dbReference type="InterPro" id="IPR036855">
    <property type="entry name" value="Znf_CCCH_sf"/>
</dbReference>
<dbReference type="SMART" id="SM00356">
    <property type="entry name" value="ZnF_C3H1"/>
    <property type="match status" value="3"/>
</dbReference>
<keyword evidence="10" id="KW-1185">Reference proteome</keyword>
<protein>
    <recommendedName>
        <fullName evidence="8">C3H1-type domain-containing protein</fullName>
    </recommendedName>
</protein>
<evidence type="ECO:0000313" key="10">
    <source>
        <dbReference type="Proteomes" id="UP001189429"/>
    </source>
</evidence>
<dbReference type="SUPFAM" id="SSF90229">
    <property type="entry name" value="CCCH zinc finger"/>
    <property type="match status" value="1"/>
</dbReference>
<dbReference type="Pfam" id="PF22528">
    <property type="entry name" value="PRMT_C"/>
    <property type="match status" value="1"/>
</dbReference>
<dbReference type="SUPFAM" id="SSF51556">
    <property type="entry name" value="Metallo-dependent hydrolases"/>
    <property type="match status" value="1"/>
</dbReference>
<evidence type="ECO:0000256" key="6">
    <source>
        <dbReference type="PROSITE-ProRule" id="PRU00723"/>
    </source>
</evidence>
<dbReference type="InterPro" id="IPR055135">
    <property type="entry name" value="PRMT_dom"/>
</dbReference>
<evidence type="ECO:0000256" key="2">
    <source>
        <dbReference type="ARBA" id="ARBA00022723"/>
    </source>
</evidence>
<evidence type="ECO:0000256" key="5">
    <source>
        <dbReference type="ARBA" id="ARBA00022833"/>
    </source>
</evidence>
<gene>
    <name evidence="9" type="ORF">PCOR1329_LOCUS63950</name>
</gene>
<keyword evidence="2 6" id="KW-0479">Metal-binding</keyword>
<comment type="caution">
    <text evidence="9">The sequence shown here is derived from an EMBL/GenBank/DDBJ whole genome shotgun (WGS) entry which is preliminary data.</text>
</comment>
<evidence type="ECO:0000256" key="1">
    <source>
        <dbReference type="ARBA" id="ARBA00022691"/>
    </source>
</evidence>
<dbReference type="InterPro" id="IPR001130">
    <property type="entry name" value="TatD-like"/>
</dbReference>
<feature type="region of interest" description="Disordered" evidence="7">
    <location>
        <begin position="267"/>
        <end position="296"/>
    </location>
</feature>
<sequence>EKRQAWEGEKEHWETFASDMKNWYDTDFSCVREDFIKEQRKYYLQTGAFVNLTPKHLAGPARPLFEMDLLTLSLEELKNPSKPLRCAMKVAKDGPIEGFTGYFDAFFRGSAEMPVEQEVTLTTAPTSATATHWGQQLFGFYPPLSAKRGDTLECEMFIRGVRGVYQEGGATLAAAVAAESSHVDLRERRGLYQHAVLRLMPWRLPPLPPVRLQAQDPAGALALAAAAAAALAARLTLRRLRRRFAAALGGDCAAAAGAQAAAGAAAPPAASAGARQKRPREAEATGGRGQGSPEARKLGVSKAYQEGWGLNASRPCRFAAMGCCKWGESCYYSHAPADLAVAGRKAEVCSFWALGVTCRFVPYCQNAHGEDELQERTPPMPPPSWGDGSGLLYADSHCHLDGVLLSRRLGQRWMFKTKLCKEWAMFGRACYFDANCHYAHGEGEILQRPPLERRDFVKFVSELPSGFVGLVQNCVDPESIEQTVELVQWGRELLDGRVYATFGLHPTEHYRYSDELEQRLLDAFHRCGDRAVAWGECGMDYASAARASSWGLLQPPPLNVDYLPNVARTSVTPSPARAEWV</sequence>
<dbReference type="Proteomes" id="UP001189429">
    <property type="component" value="Unassembled WGS sequence"/>
</dbReference>
<feature type="zinc finger region" description="C3H1-type" evidence="6">
    <location>
        <begin position="414"/>
        <end position="443"/>
    </location>
</feature>
<evidence type="ECO:0000256" key="7">
    <source>
        <dbReference type="SAM" id="MobiDB-lite"/>
    </source>
</evidence>
<feature type="domain" description="C3H1-type" evidence="8">
    <location>
        <begin position="414"/>
        <end position="443"/>
    </location>
</feature>
<evidence type="ECO:0000313" key="9">
    <source>
        <dbReference type="EMBL" id="CAK0880958.1"/>
    </source>
</evidence>
<keyword evidence="5 6" id="KW-0862">Zinc</keyword>
<dbReference type="InterPro" id="IPR000571">
    <property type="entry name" value="Znf_CCCH"/>
</dbReference>
<accession>A0ABN9W7C3</accession>
<reference evidence="9" key="1">
    <citation type="submission" date="2023-10" db="EMBL/GenBank/DDBJ databases">
        <authorList>
            <person name="Chen Y."/>
            <person name="Shah S."/>
            <person name="Dougan E. K."/>
            <person name="Thang M."/>
            <person name="Chan C."/>
        </authorList>
    </citation>
    <scope>NUCLEOTIDE SEQUENCE [LARGE SCALE GENOMIC DNA]</scope>
</reference>
<evidence type="ECO:0000259" key="8">
    <source>
        <dbReference type="PROSITE" id="PS50103"/>
    </source>
</evidence>
<feature type="non-terminal residue" evidence="9">
    <location>
        <position position="1"/>
    </location>
</feature>
<keyword evidence="1" id="KW-0949">S-adenosyl-L-methionine</keyword>
<feature type="zinc finger region" description="C3H1-type" evidence="6">
    <location>
        <begin position="343"/>
        <end position="371"/>
    </location>
</feature>
<evidence type="ECO:0000256" key="3">
    <source>
        <dbReference type="ARBA" id="ARBA00022737"/>
    </source>
</evidence>